<keyword evidence="2" id="KW-0472">Membrane</keyword>
<dbReference type="EMBL" id="SPLM01000144">
    <property type="protein sequence ID" value="TMW56978.1"/>
    <property type="molecule type" value="Genomic_DNA"/>
</dbReference>
<feature type="region of interest" description="Disordered" evidence="1">
    <location>
        <begin position="193"/>
        <end position="266"/>
    </location>
</feature>
<keyword evidence="2" id="KW-1133">Transmembrane helix</keyword>
<evidence type="ECO:0000256" key="2">
    <source>
        <dbReference type="SAM" id="Phobius"/>
    </source>
</evidence>
<protein>
    <recommendedName>
        <fullName evidence="5">EF-hand domain-containing protein</fullName>
    </recommendedName>
</protein>
<name>A0A8K1C636_PYTOL</name>
<organism evidence="3 4">
    <name type="scientific">Pythium oligandrum</name>
    <name type="common">Mycoparasitic fungus</name>
    <dbReference type="NCBI Taxonomy" id="41045"/>
    <lineage>
        <taxon>Eukaryota</taxon>
        <taxon>Sar</taxon>
        <taxon>Stramenopiles</taxon>
        <taxon>Oomycota</taxon>
        <taxon>Peronosporomycetes</taxon>
        <taxon>Pythiales</taxon>
        <taxon>Pythiaceae</taxon>
        <taxon>Pythium</taxon>
    </lineage>
</organism>
<dbReference type="AlphaFoldDB" id="A0A8K1C636"/>
<dbReference type="Proteomes" id="UP000794436">
    <property type="component" value="Unassembled WGS sequence"/>
</dbReference>
<evidence type="ECO:0000313" key="4">
    <source>
        <dbReference type="Proteomes" id="UP000794436"/>
    </source>
</evidence>
<evidence type="ECO:0000256" key="1">
    <source>
        <dbReference type="SAM" id="MobiDB-lite"/>
    </source>
</evidence>
<proteinExistence type="predicted"/>
<accession>A0A8K1C636</accession>
<evidence type="ECO:0008006" key="5">
    <source>
        <dbReference type="Google" id="ProtNLM"/>
    </source>
</evidence>
<feature type="transmembrane region" description="Helical" evidence="2">
    <location>
        <begin position="31"/>
        <end position="51"/>
    </location>
</feature>
<feature type="compositionally biased region" description="Polar residues" evidence="1">
    <location>
        <begin position="206"/>
        <end position="217"/>
    </location>
</feature>
<evidence type="ECO:0000313" key="3">
    <source>
        <dbReference type="EMBL" id="TMW56978.1"/>
    </source>
</evidence>
<comment type="caution">
    <text evidence="3">The sequence shown here is derived from an EMBL/GenBank/DDBJ whole genome shotgun (WGS) entry which is preliminary data.</text>
</comment>
<keyword evidence="2" id="KW-0812">Transmembrane</keyword>
<keyword evidence="4" id="KW-1185">Reference proteome</keyword>
<reference evidence="3" key="1">
    <citation type="submission" date="2019-03" db="EMBL/GenBank/DDBJ databases">
        <title>Long read genome sequence of the mycoparasitic Pythium oligandrum ATCC 38472 isolated from sugarbeet rhizosphere.</title>
        <authorList>
            <person name="Gaulin E."/>
        </authorList>
    </citation>
    <scope>NUCLEOTIDE SEQUENCE</scope>
    <source>
        <strain evidence="3">ATCC 38472_TT</strain>
    </source>
</reference>
<sequence>MASRYARDEACSLRAEAEKAQQPAKTWRRSVLTGGLMTVGVLGAVVFVNGASRSIASLLLEAQVTTLTSQMAFPALDTNYDGVLQPEELKASVKQHYATKRDHLAHETSLTNATRSQKQGELNDEETTTLTCWTESLSNVEKAFGPVTDKAFSLLVGTLNKSCPEVKVSATPLADEEGGGPAELAALLLKAFGLSPDGEPTGGGQNPDSSLNPNPSVVTDVGSAARKDPLADAPCPDSPVNGIGEVGQASNPKPGPPSAEGDLSIGGFDDIKAMLMKALGLEGVNGASPDDEEDDPAEKDWNWLKPEDNTYAQLTSAGQDSVSVPTVYQYLLEKRKHHANDDLVPFVRAEIKYNATLTCFSTGIERVQKFQLAHQEYDDLVQWMSTKCLGDDLDREKKDDDDRHFLLPKEVVKANLLSHFPSILASYTGIHSSEPDFHAKMTKFQSQLQDCVSEVVIMDEDQASRQIQAQRYLLSLMWIVNDCIHAH</sequence>
<gene>
    <name evidence="3" type="ORF">Poli38472_002903</name>
</gene>